<dbReference type="EMBL" id="QYRT01000031">
    <property type="protein sequence ID" value="TIH33778.1"/>
    <property type="molecule type" value="Genomic_DNA"/>
</dbReference>
<dbReference type="PANTHER" id="PTHR37937">
    <property type="entry name" value="CONJUGATIVE TRANSFER: DNA TRANSPORT"/>
    <property type="match status" value="1"/>
</dbReference>
<sequence>MTVTPTTATDPNTTHTWPIWLGAGLLVLSWHLAVVTVFGNKLEQINPSLQAAVGYIFKNGTTSDGPLPDVAPVLWVTGAYLALFITVWIVAASFYRRVRIGSTHTGLSNAPDLNAALTRAFKKARRPYAYIGRRGIYDTDEDSALILAPSGMGKTVRAVVGYIFRAGRAPLINTSTKPDVLRLTAWLRRVFGKVHVFDPEGVSRWPNPIKWDIVAGCADDETAMRRARALVAARPLEGDSSNSGFFANASETILRCMLHAAALENKSMRDVLAWTRDFKDDEPFAILRDHPDANTGWYDDLMKYSRGESPETASNVEQTLSGVLQAFSIRAILDSVCPNPGEGFSSSTFHASTDTLYLLTQSGGNALAAPVITTLVESIQQEATRAATRTREGRLSPVLHNILDEVPNICPIPMLPTLMSDGRGHGIKTVVVAQNRDQLTHRFGEHGTNEIVNNASVFLQLGGSRDTKHLQEMVALAGRRWTDQVSYSASDRGGSTNTATTKDDVLTVSDIAQLRVGQALLNYRNHAPAIVRLPAWFESKDKKVFLDSEQHVLELEGFTAEDQA</sequence>
<dbReference type="InterPro" id="IPR032689">
    <property type="entry name" value="TraG-D_C"/>
</dbReference>
<evidence type="ECO:0000256" key="2">
    <source>
        <dbReference type="ARBA" id="ARBA00022475"/>
    </source>
</evidence>
<keyword evidence="2" id="KW-1003">Cell membrane</keyword>
<dbReference type="PANTHER" id="PTHR37937:SF1">
    <property type="entry name" value="CONJUGATIVE TRANSFER: DNA TRANSPORT"/>
    <property type="match status" value="1"/>
</dbReference>
<evidence type="ECO:0000259" key="7">
    <source>
        <dbReference type="Pfam" id="PF12696"/>
    </source>
</evidence>
<evidence type="ECO:0000313" key="9">
    <source>
        <dbReference type="Proteomes" id="UP000306192"/>
    </source>
</evidence>
<dbReference type="Gene3D" id="3.40.50.300">
    <property type="entry name" value="P-loop containing nucleotide triphosphate hydrolases"/>
    <property type="match status" value="1"/>
</dbReference>
<dbReference type="InterPro" id="IPR027417">
    <property type="entry name" value="P-loop_NTPase"/>
</dbReference>
<evidence type="ECO:0000256" key="4">
    <source>
        <dbReference type="ARBA" id="ARBA00022989"/>
    </source>
</evidence>
<dbReference type="AlphaFoldDB" id="A0A4T2BW05"/>
<evidence type="ECO:0000256" key="3">
    <source>
        <dbReference type="ARBA" id="ARBA00022692"/>
    </source>
</evidence>
<feature type="transmembrane region" description="Helical" evidence="6">
    <location>
        <begin position="19"/>
        <end position="39"/>
    </location>
</feature>
<keyword evidence="4 6" id="KW-1133">Transmembrane helix</keyword>
<dbReference type="Proteomes" id="UP000306192">
    <property type="component" value="Unassembled WGS sequence"/>
</dbReference>
<dbReference type="OrthoDB" id="226701at2"/>
<gene>
    <name evidence="8" type="ORF">D4765_13930</name>
</gene>
<evidence type="ECO:0000313" key="8">
    <source>
        <dbReference type="EMBL" id="TIH33778.1"/>
    </source>
</evidence>
<accession>A0A4T2BW05</accession>
<organism evidence="8 9">
    <name type="scientific">Subtercola vilae</name>
    <dbReference type="NCBI Taxonomy" id="2056433"/>
    <lineage>
        <taxon>Bacteria</taxon>
        <taxon>Bacillati</taxon>
        <taxon>Actinomycetota</taxon>
        <taxon>Actinomycetes</taxon>
        <taxon>Micrococcales</taxon>
        <taxon>Microbacteriaceae</taxon>
        <taxon>Subtercola</taxon>
    </lineage>
</organism>
<comment type="subcellular location">
    <subcellularLocation>
        <location evidence="1">Cell membrane</location>
        <topology evidence="1">Multi-pass membrane protein</topology>
    </subcellularLocation>
</comment>
<dbReference type="CDD" id="cd01127">
    <property type="entry name" value="TrwB_TraG_TraD_VirD4"/>
    <property type="match status" value="1"/>
</dbReference>
<keyword evidence="5 6" id="KW-0472">Membrane</keyword>
<dbReference type="SUPFAM" id="SSF52540">
    <property type="entry name" value="P-loop containing nucleoside triphosphate hydrolases"/>
    <property type="match status" value="1"/>
</dbReference>
<feature type="transmembrane region" description="Helical" evidence="6">
    <location>
        <begin position="73"/>
        <end position="95"/>
    </location>
</feature>
<name>A0A4T2BW05_9MICO</name>
<keyword evidence="3 6" id="KW-0812">Transmembrane</keyword>
<evidence type="ECO:0000256" key="1">
    <source>
        <dbReference type="ARBA" id="ARBA00004651"/>
    </source>
</evidence>
<comment type="caution">
    <text evidence="8">The sequence shown here is derived from an EMBL/GenBank/DDBJ whole genome shotgun (WGS) entry which is preliminary data.</text>
</comment>
<evidence type="ECO:0000256" key="5">
    <source>
        <dbReference type="ARBA" id="ARBA00023136"/>
    </source>
</evidence>
<reference evidence="8 9" key="1">
    <citation type="journal article" date="2019" name="Microorganisms">
        <title>Systematic Affiliation and Genome Analysis of Subtercola vilae DB165(T) with Particular Emphasis on Cold Adaptation of an Isolate from a High-Altitude Cold Volcano Lake.</title>
        <authorList>
            <person name="Villalobos A.S."/>
            <person name="Wiese J."/>
            <person name="Imhoff J.F."/>
            <person name="Dorador C."/>
            <person name="Keller A."/>
            <person name="Hentschel U."/>
        </authorList>
    </citation>
    <scope>NUCLEOTIDE SEQUENCE [LARGE SCALE GENOMIC DNA]</scope>
    <source>
        <strain evidence="8 9">DB165</strain>
    </source>
</reference>
<keyword evidence="9" id="KW-1185">Reference proteome</keyword>
<dbReference type="GO" id="GO:0005886">
    <property type="term" value="C:plasma membrane"/>
    <property type="evidence" value="ECO:0007669"/>
    <property type="project" value="UniProtKB-SubCell"/>
</dbReference>
<evidence type="ECO:0000256" key="6">
    <source>
        <dbReference type="SAM" id="Phobius"/>
    </source>
</evidence>
<proteinExistence type="predicted"/>
<feature type="domain" description="TraD/TraG TraM recognition site" evidence="7">
    <location>
        <begin position="399"/>
        <end position="514"/>
    </location>
</feature>
<protein>
    <recommendedName>
        <fullName evidence="7">TraD/TraG TraM recognition site domain-containing protein</fullName>
    </recommendedName>
</protein>
<dbReference type="InterPro" id="IPR051539">
    <property type="entry name" value="T4SS-coupling_protein"/>
</dbReference>
<dbReference type="RefSeq" id="WP_136642902.1">
    <property type="nucleotide sequence ID" value="NZ_QYRT01000031.1"/>
</dbReference>
<dbReference type="Pfam" id="PF12696">
    <property type="entry name" value="TraG-D_C"/>
    <property type="match status" value="1"/>
</dbReference>